<evidence type="ECO:0000256" key="5">
    <source>
        <dbReference type="ARBA" id="ARBA00022741"/>
    </source>
</evidence>
<organism evidence="12 13">
    <name type="scientific">Paenibacillus monticola</name>
    <dbReference type="NCBI Taxonomy" id="2666075"/>
    <lineage>
        <taxon>Bacteria</taxon>
        <taxon>Bacillati</taxon>
        <taxon>Bacillota</taxon>
        <taxon>Bacilli</taxon>
        <taxon>Bacillales</taxon>
        <taxon>Paenibacillaceae</taxon>
        <taxon>Paenibacillus</taxon>
    </lineage>
</organism>
<dbReference type="GO" id="GO:0016887">
    <property type="term" value="F:ATP hydrolysis activity"/>
    <property type="evidence" value="ECO:0007669"/>
    <property type="project" value="InterPro"/>
</dbReference>
<feature type="transmembrane region" description="Helical" evidence="9">
    <location>
        <begin position="221"/>
        <end position="239"/>
    </location>
</feature>
<evidence type="ECO:0000256" key="6">
    <source>
        <dbReference type="ARBA" id="ARBA00022840"/>
    </source>
</evidence>
<dbReference type="Pfam" id="PF00664">
    <property type="entry name" value="ABC_membrane"/>
    <property type="match status" value="1"/>
</dbReference>
<feature type="transmembrane region" description="Helical" evidence="9">
    <location>
        <begin position="136"/>
        <end position="157"/>
    </location>
</feature>
<name>A0A7X2H7V0_9BACL</name>
<dbReference type="PANTHER" id="PTHR43394">
    <property type="entry name" value="ATP-DEPENDENT PERMEASE MDL1, MITOCHONDRIAL"/>
    <property type="match status" value="1"/>
</dbReference>
<feature type="domain" description="ABC transmembrane type-1" evidence="11">
    <location>
        <begin position="1"/>
        <end position="277"/>
    </location>
</feature>
<keyword evidence="7 9" id="KW-1133">Transmembrane helix</keyword>
<dbReference type="Gene3D" id="1.20.1560.10">
    <property type="entry name" value="ABC transporter type 1, transmembrane domain"/>
    <property type="match status" value="1"/>
</dbReference>
<dbReference type="InterPro" id="IPR003593">
    <property type="entry name" value="AAA+_ATPase"/>
</dbReference>
<comment type="caution">
    <text evidence="12">The sequence shown here is derived from an EMBL/GenBank/DDBJ whole genome shotgun (WGS) entry which is preliminary data.</text>
</comment>
<dbReference type="Pfam" id="PF00005">
    <property type="entry name" value="ABC_tran"/>
    <property type="match status" value="1"/>
</dbReference>
<dbReference type="AlphaFoldDB" id="A0A7X2H7V0"/>
<dbReference type="InterPro" id="IPR003439">
    <property type="entry name" value="ABC_transporter-like_ATP-bd"/>
</dbReference>
<keyword evidence="8 9" id="KW-0472">Membrane</keyword>
<dbReference type="InterPro" id="IPR036640">
    <property type="entry name" value="ABC1_TM_sf"/>
</dbReference>
<gene>
    <name evidence="12" type="ORF">GJB61_19420</name>
</gene>
<dbReference type="Gene3D" id="3.40.50.300">
    <property type="entry name" value="P-loop containing nucleotide triphosphate hydrolases"/>
    <property type="match status" value="1"/>
</dbReference>
<evidence type="ECO:0000256" key="3">
    <source>
        <dbReference type="ARBA" id="ARBA00022475"/>
    </source>
</evidence>
<evidence type="ECO:0000313" key="12">
    <source>
        <dbReference type="EMBL" id="MRN55154.1"/>
    </source>
</evidence>
<evidence type="ECO:0000256" key="4">
    <source>
        <dbReference type="ARBA" id="ARBA00022692"/>
    </source>
</evidence>
<keyword evidence="6 12" id="KW-0067">ATP-binding</keyword>
<sequence length="555" mass="60419">MLLEVSMDLLQPKLMASIVNQGVIAGNQNHITYTGVLMLGAALVGLIGGVGCTVYSTIASQKFGADLRQELFQKVQTLSIRSLDRLGSGSLVTRLTGDIVQLQNLVLMVLRMFARQAFQFAGSLIMAFIISPRLSLILLAMLPVLVLLLVVTTRLMIPLYGSVQERLDRVNTKMQENLAGIRVVKAFVRNEHEEKGFGTSNTNYLMASLKAAKAVAMNNPLMSLILNFSVVAALWYGGVLSREGTLSVGDLAAFLTYISQLLFATLGIGNQIMILSRAKASADRVNEVLLETPSEAADKAEVNLTKPVVQLKGRLEFQHVSFSYDGNPEHAVLSDIHFSVEAGQTVGIIGVNGSGKSTLVSLIPRLYEVTHGAIRIDSHNINELEPERLHQEVGMVLQQAMLFSGTIMENLRYGKPEATREEVEVATQLAQAHDFIMGLPEGYDTILGQRGVNLSGGQKQRISIARTLLLKPQIIILDDCTSAVDLNTDLLIRQSLQSVMKNSTCIIIGQRIASIEHADLILVLENGRITASGTHNVLLQTSHLYRDIAISQQGA</sequence>
<keyword evidence="5" id="KW-0547">Nucleotide-binding</keyword>
<keyword evidence="4 9" id="KW-0812">Transmembrane</keyword>
<evidence type="ECO:0000256" key="9">
    <source>
        <dbReference type="SAM" id="Phobius"/>
    </source>
</evidence>
<dbReference type="FunFam" id="3.40.50.300:FF:000221">
    <property type="entry name" value="Multidrug ABC transporter ATP-binding protein"/>
    <property type="match status" value="1"/>
</dbReference>
<dbReference type="PROSITE" id="PS00211">
    <property type="entry name" value="ABC_TRANSPORTER_1"/>
    <property type="match status" value="1"/>
</dbReference>
<dbReference type="InterPro" id="IPR017871">
    <property type="entry name" value="ABC_transporter-like_CS"/>
</dbReference>
<dbReference type="PROSITE" id="PS50893">
    <property type="entry name" value="ABC_TRANSPORTER_2"/>
    <property type="match status" value="1"/>
</dbReference>
<dbReference type="GO" id="GO:0015421">
    <property type="term" value="F:ABC-type oligopeptide transporter activity"/>
    <property type="evidence" value="ECO:0007669"/>
    <property type="project" value="TreeGrafter"/>
</dbReference>
<feature type="transmembrane region" description="Helical" evidence="9">
    <location>
        <begin position="112"/>
        <end position="130"/>
    </location>
</feature>
<keyword evidence="3" id="KW-1003">Cell membrane</keyword>
<keyword evidence="2" id="KW-0813">Transport</keyword>
<dbReference type="GO" id="GO:0005524">
    <property type="term" value="F:ATP binding"/>
    <property type="evidence" value="ECO:0007669"/>
    <property type="project" value="UniProtKB-KW"/>
</dbReference>
<evidence type="ECO:0000259" key="10">
    <source>
        <dbReference type="PROSITE" id="PS50893"/>
    </source>
</evidence>
<dbReference type="InterPro" id="IPR027417">
    <property type="entry name" value="P-loop_NTPase"/>
</dbReference>
<evidence type="ECO:0000256" key="1">
    <source>
        <dbReference type="ARBA" id="ARBA00004651"/>
    </source>
</evidence>
<evidence type="ECO:0000313" key="13">
    <source>
        <dbReference type="Proteomes" id="UP000463051"/>
    </source>
</evidence>
<dbReference type="SMART" id="SM00382">
    <property type="entry name" value="AAA"/>
    <property type="match status" value="1"/>
</dbReference>
<evidence type="ECO:0000256" key="2">
    <source>
        <dbReference type="ARBA" id="ARBA00022448"/>
    </source>
</evidence>
<proteinExistence type="predicted"/>
<evidence type="ECO:0000256" key="8">
    <source>
        <dbReference type="ARBA" id="ARBA00023136"/>
    </source>
</evidence>
<evidence type="ECO:0000259" key="11">
    <source>
        <dbReference type="PROSITE" id="PS50929"/>
    </source>
</evidence>
<comment type="subcellular location">
    <subcellularLocation>
        <location evidence="1">Cell membrane</location>
        <topology evidence="1">Multi-pass membrane protein</topology>
    </subcellularLocation>
</comment>
<evidence type="ECO:0000256" key="7">
    <source>
        <dbReference type="ARBA" id="ARBA00022989"/>
    </source>
</evidence>
<dbReference type="CDD" id="cd18548">
    <property type="entry name" value="ABC_6TM_Tm287_like"/>
    <property type="match status" value="1"/>
</dbReference>
<dbReference type="PANTHER" id="PTHR43394:SF1">
    <property type="entry name" value="ATP-BINDING CASSETTE SUB-FAMILY B MEMBER 10, MITOCHONDRIAL"/>
    <property type="match status" value="1"/>
</dbReference>
<dbReference type="SUPFAM" id="SSF52540">
    <property type="entry name" value="P-loop containing nucleoside triphosphate hydrolases"/>
    <property type="match status" value="1"/>
</dbReference>
<dbReference type="Proteomes" id="UP000463051">
    <property type="component" value="Unassembled WGS sequence"/>
</dbReference>
<accession>A0A7X2H7V0</accession>
<dbReference type="InterPro" id="IPR011527">
    <property type="entry name" value="ABC1_TM_dom"/>
</dbReference>
<dbReference type="GO" id="GO:0005886">
    <property type="term" value="C:plasma membrane"/>
    <property type="evidence" value="ECO:0007669"/>
    <property type="project" value="UniProtKB-SubCell"/>
</dbReference>
<feature type="transmembrane region" description="Helical" evidence="9">
    <location>
        <begin position="36"/>
        <end position="58"/>
    </location>
</feature>
<dbReference type="InterPro" id="IPR039421">
    <property type="entry name" value="Type_1_exporter"/>
</dbReference>
<dbReference type="PROSITE" id="PS50929">
    <property type="entry name" value="ABC_TM1F"/>
    <property type="match status" value="1"/>
</dbReference>
<feature type="transmembrane region" description="Helical" evidence="9">
    <location>
        <begin position="251"/>
        <end position="269"/>
    </location>
</feature>
<keyword evidence="13" id="KW-1185">Reference proteome</keyword>
<dbReference type="EMBL" id="WJXB01000007">
    <property type="protein sequence ID" value="MRN55154.1"/>
    <property type="molecule type" value="Genomic_DNA"/>
</dbReference>
<feature type="domain" description="ABC transporter" evidence="10">
    <location>
        <begin position="315"/>
        <end position="551"/>
    </location>
</feature>
<reference evidence="12 13" key="1">
    <citation type="submission" date="2019-11" db="EMBL/GenBank/DDBJ databases">
        <title>Paenibacillus monticola sp. nov., a novel PGPR strain isolated from mountain sample in China.</title>
        <authorList>
            <person name="Zhao Q."/>
            <person name="Li H.-P."/>
            <person name="Zhang J.-L."/>
        </authorList>
    </citation>
    <scope>NUCLEOTIDE SEQUENCE [LARGE SCALE GENOMIC DNA]</scope>
    <source>
        <strain evidence="12 13">LC-T2</strain>
    </source>
</reference>
<dbReference type="SUPFAM" id="SSF90123">
    <property type="entry name" value="ABC transporter transmembrane region"/>
    <property type="match status" value="1"/>
</dbReference>
<protein>
    <submittedName>
        <fullName evidence="12">ATP-binding cassette domain-containing protein</fullName>
    </submittedName>
</protein>